<feature type="region of interest" description="Disordered" evidence="1">
    <location>
        <begin position="21"/>
        <end position="112"/>
    </location>
</feature>
<organism evidence="3 4">
    <name type="scientific">Pseudomonas umsongensis</name>
    <dbReference type="NCBI Taxonomy" id="198618"/>
    <lineage>
        <taxon>Bacteria</taxon>
        <taxon>Pseudomonadati</taxon>
        <taxon>Pseudomonadota</taxon>
        <taxon>Gammaproteobacteria</taxon>
        <taxon>Pseudomonadales</taxon>
        <taxon>Pseudomonadaceae</taxon>
        <taxon>Pseudomonas</taxon>
    </lineage>
</organism>
<feature type="compositionally biased region" description="Low complexity" evidence="1">
    <location>
        <begin position="98"/>
        <end position="112"/>
    </location>
</feature>
<evidence type="ECO:0000256" key="1">
    <source>
        <dbReference type="SAM" id="MobiDB-lite"/>
    </source>
</evidence>
<name>A0ABX4DRS8_9PSED</name>
<keyword evidence="4" id="KW-1185">Reference proteome</keyword>
<evidence type="ECO:0008006" key="5">
    <source>
        <dbReference type="Google" id="ProtNLM"/>
    </source>
</evidence>
<accession>A0ABX4DRS8</accession>
<proteinExistence type="predicted"/>
<protein>
    <recommendedName>
        <fullName evidence="5">Serine protease autotransporter</fullName>
    </recommendedName>
</protein>
<keyword evidence="2" id="KW-0732">Signal</keyword>
<sequence>MIRSSVLALAVASLLSIGSGVAFSKSSGNDAPVDKGGMPPSTEMNAGSGTENALPPGAIRNGNAGDANGSTTRPETGSGSTSGGSSTGSASGNGSGGSDSAAKSSGTGKAGG</sequence>
<evidence type="ECO:0000256" key="2">
    <source>
        <dbReference type="SAM" id="SignalP"/>
    </source>
</evidence>
<dbReference type="EMBL" id="NIWU01000005">
    <property type="protein sequence ID" value="OXR29747.1"/>
    <property type="molecule type" value="Genomic_DNA"/>
</dbReference>
<comment type="caution">
    <text evidence="3">The sequence shown here is derived from an EMBL/GenBank/DDBJ whole genome shotgun (WGS) entry which is preliminary data.</text>
</comment>
<evidence type="ECO:0000313" key="3">
    <source>
        <dbReference type="EMBL" id="OXR29747.1"/>
    </source>
</evidence>
<feature type="chain" id="PRO_5046797407" description="Serine protease autotransporter" evidence="2">
    <location>
        <begin position="25"/>
        <end position="112"/>
    </location>
</feature>
<feature type="compositionally biased region" description="Polar residues" evidence="1">
    <location>
        <begin position="42"/>
        <end position="51"/>
    </location>
</feature>
<dbReference type="Proteomes" id="UP000215455">
    <property type="component" value="Unassembled WGS sequence"/>
</dbReference>
<gene>
    <name evidence="3" type="ORF">PSUM_22865</name>
</gene>
<feature type="signal peptide" evidence="2">
    <location>
        <begin position="1"/>
        <end position="24"/>
    </location>
</feature>
<reference evidence="3 4" key="1">
    <citation type="submission" date="2017-06" db="EMBL/GenBank/DDBJ databases">
        <authorList>
            <person name="Furmanczyk E.M."/>
        </authorList>
    </citation>
    <scope>NUCLEOTIDE SEQUENCE [LARGE SCALE GENOMIC DNA]</scope>
    <source>
        <strain evidence="3 4">DSM 16611</strain>
    </source>
</reference>
<evidence type="ECO:0000313" key="4">
    <source>
        <dbReference type="Proteomes" id="UP000215455"/>
    </source>
</evidence>
<feature type="compositionally biased region" description="Gly residues" evidence="1">
    <location>
        <begin position="80"/>
        <end position="97"/>
    </location>
</feature>